<dbReference type="GO" id="GO:0031491">
    <property type="term" value="F:nucleosome binding"/>
    <property type="evidence" value="ECO:0007669"/>
    <property type="project" value="TreeGrafter"/>
</dbReference>
<accession>A0A1X7R3H3</accession>
<dbReference type="InterPro" id="IPR013719">
    <property type="entry name" value="RTT106/SPT16-like_middle_dom"/>
</dbReference>
<dbReference type="Pfam" id="PF08512">
    <property type="entry name" value="Rttp106-like_middle"/>
    <property type="match status" value="1"/>
</dbReference>
<evidence type="ECO:0000256" key="7">
    <source>
        <dbReference type="ARBA" id="ARBA00023015"/>
    </source>
</evidence>
<keyword evidence="15" id="KW-1185">Reference proteome</keyword>
<evidence type="ECO:0000256" key="9">
    <source>
        <dbReference type="ARBA" id="ARBA00023163"/>
    </source>
</evidence>
<gene>
    <name evidence="14" type="ORF">KASA_0O03718G</name>
</gene>
<evidence type="ECO:0000256" key="8">
    <source>
        <dbReference type="ARBA" id="ARBA00023125"/>
    </source>
</evidence>
<evidence type="ECO:0000256" key="11">
    <source>
        <dbReference type="ARBA" id="ARBA00023242"/>
    </source>
</evidence>
<dbReference type="EMBL" id="FXLY01000004">
    <property type="protein sequence ID" value="SMN19786.1"/>
    <property type="molecule type" value="Genomic_DNA"/>
</dbReference>
<dbReference type="SUPFAM" id="SSF50729">
    <property type="entry name" value="PH domain-like"/>
    <property type="match status" value="1"/>
</dbReference>
<organism evidence="14 15">
    <name type="scientific">Maudiozyma saulgeensis</name>
    <dbReference type="NCBI Taxonomy" id="1789683"/>
    <lineage>
        <taxon>Eukaryota</taxon>
        <taxon>Fungi</taxon>
        <taxon>Dikarya</taxon>
        <taxon>Ascomycota</taxon>
        <taxon>Saccharomycotina</taxon>
        <taxon>Saccharomycetes</taxon>
        <taxon>Saccharomycetales</taxon>
        <taxon>Saccharomycetaceae</taxon>
        <taxon>Maudiozyma</taxon>
    </lineage>
</organism>
<evidence type="ECO:0000256" key="12">
    <source>
        <dbReference type="SAM" id="MobiDB-lite"/>
    </source>
</evidence>
<dbReference type="Proteomes" id="UP000196158">
    <property type="component" value="Unassembled WGS sequence"/>
</dbReference>
<proteinExistence type="inferred from homology"/>
<comment type="subcellular location">
    <subcellularLocation>
        <location evidence="2">Chromosome</location>
    </subcellularLocation>
    <subcellularLocation>
        <location evidence="1">Nucleus</location>
    </subcellularLocation>
</comment>
<feature type="compositionally biased region" description="Acidic residues" evidence="12">
    <location>
        <begin position="339"/>
        <end position="390"/>
    </location>
</feature>
<evidence type="ECO:0000256" key="5">
    <source>
        <dbReference type="ARBA" id="ARBA00018462"/>
    </source>
</evidence>
<keyword evidence="11" id="KW-0539">Nucleus</keyword>
<feature type="region of interest" description="Disordered" evidence="12">
    <location>
        <begin position="326"/>
        <end position="390"/>
    </location>
</feature>
<dbReference type="InterPro" id="IPR011993">
    <property type="entry name" value="PH-like_dom_sf"/>
</dbReference>
<evidence type="ECO:0000256" key="2">
    <source>
        <dbReference type="ARBA" id="ARBA00004286"/>
    </source>
</evidence>
<dbReference type="GO" id="GO:0042393">
    <property type="term" value="F:histone binding"/>
    <property type="evidence" value="ECO:0007669"/>
    <property type="project" value="TreeGrafter"/>
</dbReference>
<dbReference type="PANTHER" id="PTHR45849">
    <property type="entry name" value="FACT COMPLEX SUBUNIT SSRP1"/>
    <property type="match status" value="1"/>
</dbReference>
<sequence>MATEFLQDVPAELRTKIEKIISILPDSSNIFKELYDFALTKGETLERKKPNTSTPENEKIDSSDIIFKLDNASVLSPLRKKLDFVFHLSPKDKQPMISLLKNGKSEFSIKDLKTNIKMATFLPVPEKKNIVYLFLECRSSSNPNQQEPILMTLNRTTTLEQFCKMGILPNNENDFKKCKDYMRKQAILTGFRIIDPFSNNNTQGQLKSFHVECHRGTKEGTLYFLPDHILFGFKKPILLFQSTDIASITYSSITRLTFNMTLITNDEQKFEFSMIDQAEYATIDEYVKVKQVTDKSMSEELKAKKLKNAQQSSADESVLKEAASEIDNAQGTNIQNLPDDSDDEENDQNFEAESDLSDGSDHGEEDDDDENDGEQAEEVADEEEDLDELEEIQPSVEEISQSNLQLNYATAEETNTIEDTIDNVNMGSLEDIMVDVDDGDDDDEDDSGVEYD</sequence>
<keyword evidence="10" id="KW-0143">Chaperone</keyword>
<dbReference type="GO" id="GO:0005694">
    <property type="term" value="C:chromosome"/>
    <property type="evidence" value="ECO:0007669"/>
    <property type="project" value="UniProtKB-SubCell"/>
</dbReference>
<feature type="region of interest" description="Disordered" evidence="12">
    <location>
        <begin position="433"/>
        <end position="452"/>
    </location>
</feature>
<dbReference type="Gene3D" id="2.30.29.120">
    <property type="match status" value="1"/>
</dbReference>
<dbReference type="InterPro" id="IPR040993">
    <property type="entry name" value="Rtt106_N"/>
</dbReference>
<evidence type="ECO:0000256" key="10">
    <source>
        <dbReference type="ARBA" id="ARBA00023186"/>
    </source>
</evidence>
<dbReference type="PANTHER" id="PTHR45849:SF3">
    <property type="entry name" value="HISTONE CHAPERONE RTT106"/>
    <property type="match status" value="1"/>
</dbReference>
<evidence type="ECO:0000313" key="14">
    <source>
        <dbReference type="EMBL" id="SMN19786.1"/>
    </source>
</evidence>
<keyword evidence="8" id="KW-0238">DNA-binding</keyword>
<evidence type="ECO:0000256" key="3">
    <source>
        <dbReference type="ARBA" id="ARBA00006159"/>
    </source>
</evidence>
<dbReference type="Pfam" id="PF18469">
    <property type="entry name" value="PH_18"/>
    <property type="match status" value="1"/>
</dbReference>
<dbReference type="InterPro" id="IPR050454">
    <property type="entry name" value="RTT106/SSRP1_HistChap/FACT"/>
</dbReference>
<dbReference type="SMART" id="SM01287">
    <property type="entry name" value="Rtt106"/>
    <property type="match status" value="1"/>
</dbReference>
<dbReference type="OrthoDB" id="75754at2759"/>
<dbReference type="AlphaFoldDB" id="A0A1X7R3H3"/>
<dbReference type="InterPro" id="IPR040770">
    <property type="entry name" value="Rtt106_PH"/>
</dbReference>
<evidence type="ECO:0000313" key="15">
    <source>
        <dbReference type="Proteomes" id="UP000196158"/>
    </source>
</evidence>
<keyword evidence="6" id="KW-0158">Chromosome</keyword>
<evidence type="ECO:0000256" key="4">
    <source>
        <dbReference type="ARBA" id="ARBA00017355"/>
    </source>
</evidence>
<feature type="domain" description="Histone chaperone RTT106/FACT complex subunit SPT16-like middle" evidence="13">
    <location>
        <begin position="208"/>
        <end position="297"/>
    </location>
</feature>
<dbReference type="GO" id="GO:0005634">
    <property type="term" value="C:nucleus"/>
    <property type="evidence" value="ECO:0007669"/>
    <property type="project" value="UniProtKB-SubCell"/>
</dbReference>
<name>A0A1X7R3H3_9SACH</name>
<dbReference type="GO" id="GO:0003677">
    <property type="term" value="F:DNA binding"/>
    <property type="evidence" value="ECO:0007669"/>
    <property type="project" value="UniProtKB-KW"/>
</dbReference>
<reference evidence="14 15" key="1">
    <citation type="submission" date="2017-04" db="EMBL/GenBank/DDBJ databases">
        <authorList>
            <person name="Afonso C.L."/>
            <person name="Miller P.J."/>
            <person name="Scott M.A."/>
            <person name="Spackman E."/>
            <person name="Goraichik I."/>
            <person name="Dimitrov K.M."/>
            <person name="Suarez D.L."/>
            <person name="Swayne D.E."/>
        </authorList>
    </citation>
    <scope>NUCLEOTIDE SEQUENCE [LARGE SCALE GENOMIC DNA]</scope>
</reference>
<evidence type="ECO:0000259" key="13">
    <source>
        <dbReference type="SMART" id="SM01287"/>
    </source>
</evidence>
<evidence type="ECO:0000256" key="1">
    <source>
        <dbReference type="ARBA" id="ARBA00004123"/>
    </source>
</evidence>
<feature type="compositionally biased region" description="Polar residues" evidence="12">
    <location>
        <begin position="327"/>
        <end position="338"/>
    </location>
</feature>
<keyword evidence="7" id="KW-0805">Transcription regulation</keyword>
<dbReference type="Pfam" id="PF18215">
    <property type="entry name" value="Rtt106_N"/>
    <property type="match status" value="1"/>
</dbReference>
<comment type="similarity">
    <text evidence="3">Belongs to the RTT106 family.</text>
</comment>
<protein>
    <recommendedName>
        <fullName evidence="4">Histone chaperone RTT106</fullName>
    </recommendedName>
    <alternativeName>
        <fullName evidence="5">Histone chaperone rtt106</fullName>
    </alternativeName>
</protein>
<evidence type="ECO:0000256" key="6">
    <source>
        <dbReference type="ARBA" id="ARBA00022454"/>
    </source>
</evidence>
<dbReference type="STRING" id="1789683.A0A1X7R3H3"/>
<dbReference type="Gene3D" id="2.30.29.30">
    <property type="entry name" value="Pleckstrin-homology domain (PH domain)/Phosphotyrosine-binding domain (PTB)"/>
    <property type="match status" value="1"/>
</dbReference>
<keyword evidence="9" id="KW-0804">Transcription</keyword>